<evidence type="ECO:0000256" key="7">
    <source>
        <dbReference type="ARBA" id="ARBA00025801"/>
    </source>
</evidence>
<dbReference type="Pfam" id="PF17814">
    <property type="entry name" value="LisH_TPL"/>
    <property type="match status" value="1"/>
</dbReference>
<dbReference type="EMBL" id="JANBPU010000009">
    <property type="protein sequence ID" value="KAJ1920828.1"/>
    <property type="molecule type" value="Genomic_DNA"/>
</dbReference>
<evidence type="ECO:0000259" key="9">
    <source>
        <dbReference type="PROSITE" id="PS50897"/>
    </source>
</evidence>
<keyword evidence="2 8" id="KW-0853">WD repeat</keyword>
<feature type="domain" description="CTLH" evidence="9">
    <location>
        <begin position="38"/>
        <end position="90"/>
    </location>
</feature>
<feature type="repeat" description="WD" evidence="8">
    <location>
        <begin position="220"/>
        <end position="249"/>
    </location>
</feature>
<feature type="repeat" description="WD" evidence="8">
    <location>
        <begin position="258"/>
        <end position="299"/>
    </location>
</feature>
<dbReference type="AlphaFoldDB" id="A0A9W8A4C2"/>
<evidence type="ECO:0000256" key="4">
    <source>
        <dbReference type="ARBA" id="ARBA00022737"/>
    </source>
</evidence>
<dbReference type="InterPro" id="IPR006595">
    <property type="entry name" value="CTLH_C"/>
</dbReference>
<comment type="similarity">
    <text evidence="7">Belongs to the WD repeat SMU1 family.</text>
</comment>
<dbReference type="SUPFAM" id="SSF50978">
    <property type="entry name" value="WD40 repeat-like"/>
    <property type="match status" value="1"/>
</dbReference>
<dbReference type="Pfam" id="PF00400">
    <property type="entry name" value="WD40"/>
    <property type="match status" value="5"/>
</dbReference>
<dbReference type="GO" id="GO:0000398">
    <property type="term" value="P:mRNA splicing, via spliceosome"/>
    <property type="evidence" value="ECO:0007669"/>
    <property type="project" value="InterPro"/>
</dbReference>
<evidence type="ECO:0000256" key="5">
    <source>
        <dbReference type="ARBA" id="ARBA00023187"/>
    </source>
</evidence>
<dbReference type="InterPro" id="IPR015943">
    <property type="entry name" value="WD40/YVTN_repeat-like_dom_sf"/>
</dbReference>
<evidence type="ECO:0000256" key="8">
    <source>
        <dbReference type="PROSITE-ProRule" id="PRU00221"/>
    </source>
</evidence>
<protein>
    <recommendedName>
        <fullName evidence="9">CTLH domain-containing protein</fullName>
    </recommendedName>
</protein>
<evidence type="ECO:0000256" key="1">
    <source>
        <dbReference type="ARBA" id="ARBA00004123"/>
    </source>
</evidence>
<dbReference type="InterPro" id="IPR001680">
    <property type="entry name" value="WD40_rpt"/>
</dbReference>
<dbReference type="PROSITE" id="PS50897">
    <property type="entry name" value="CTLH"/>
    <property type="match status" value="1"/>
</dbReference>
<keyword evidence="5" id="KW-0508">mRNA splicing</keyword>
<sequence length="513" mass="57336">MNIESTDVIRLIQQFLKENNLHQTLEALQNETSVSLNSVDNVEELKNSIVKGQWDDVLEKVSSSGIAPSKLIDLYEQIVLELAESKETVLARALLRQTETMNILKDCNQKRFIRLEKVVSSSIIDSQSLYPKNQSKEKRRKEISEALEKDIVSASPSRLLTLLNQAVKWQQQQGIIAPGAPIDLFMGTSLAAKEEEDQIPIQLHTSIKFPKKQTAKTAVFSPDGQYFVTGSADGFVEVWNYMTGKLRKDLKYQAEDNLMMMESSVIALAFSSDSNKLASADQQGKIKIWRVGNGSCIKRIASAHSQGITSLCFSPDNAQVISTSFDGTIRIHGLKSGKMLKEYRGHTTYVNTAIFKPDMTQIISGSSDGSIKIWDYKTTNCLKTVHINDLKTKIASQDSINSIILHPTSKDSVIVCNRSQRFYVLTFDGKVVRDIGLSHDVEVTFINVVPSQNGKYIYALAENSVLYAFDFESGDLVTQFKVSESEVTGLVHHPSSNIIATTQNDRYVHIWRP</sequence>
<dbReference type="InterPro" id="IPR054532">
    <property type="entry name" value="TPL_SMU1_LisH-like"/>
</dbReference>
<feature type="repeat" description="WD" evidence="8">
    <location>
        <begin position="480"/>
        <end position="513"/>
    </location>
</feature>
<dbReference type="InterPro" id="IPR045184">
    <property type="entry name" value="SMU1"/>
</dbReference>
<comment type="caution">
    <text evidence="10">The sequence shown here is derived from an EMBL/GenBank/DDBJ whole genome shotgun (WGS) entry which is preliminary data.</text>
</comment>
<reference evidence="10" key="1">
    <citation type="submission" date="2022-07" db="EMBL/GenBank/DDBJ databases">
        <title>Phylogenomic reconstructions and comparative analyses of Kickxellomycotina fungi.</title>
        <authorList>
            <person name="Reynolds N.K."/>
            <person name="Stajich J.E."/>
            <person name="Barry K."/>
            <person name="Grigoriev I.V."/>
            <person name="Crous P."/>
            <person name="Smith M.E."/>
        </authorList>
    </citation>
    <scope>NUCLEOTIDE SEQUENCE</scope>
    <source>
        <strain evidence="10">NBRC 100468</strain>
    </source>
</reference>
<feature type="repeat" description="WD" evidence="8">
    <location>
        <begin position="301"/>
        <end position="342"/>
    </location>
</feature>
<evidence type="ECO:0000256" key="6">
    <source>
        <dbReference type="ARBA" id="ARBA00023242"/>
    </source>
</evidence>
<keyword evidence="11" id="KW-1185">Reference proteome</keyword>
<dbReference type="PANTHER" id="PTHR22848">
    <property type="entry name" value="WD40 REPEAT PROTEIN"/>
    <property type="match status" value="1"/>
</dbReference>
<proteinExistence type="inferred from homology"/>
<dbReference type="CDD" id="cd00200">
    <property type="entry name" value="WD40"/>
    <property type="match status" value="1"/>
</dbReference>
<dbReference type="Proteomes" id="UP001150538">
    <property type="component" value="Unassembled WGS sequence"/>
</dbReference>
<dbReference type="OrthoDB" id="538223at2759"/>
<evidence type="ECO:0000313" key="10">
    <source>
        <dbReference type="EMBL" id="KAJ1920828.1"/>
    </source>
</evidence>
<keyword evidence="6" id="KW-0539">Nucleus</keyword>
<accession>A0A9W8A4C2</accession>
<gene>
    <name evidence="10" type="ORF">H4219_001064</name>
</gene>
<dbReference type="InterPro" id="IPR006594">
    <property type="entry name" value="LisH"/>
</dbReference>
<dbReference type="SMART" id="SM00320">
    <property type="entry name" value="WD40"/>
    <property type="match status" value="6"/>
</dbReference>
<comment type="subcellular location">
    <subcellularLocation>
        <location evidence="1">Nucleus</location>
    </subcellularLocation>
</comment>
<dbReference type="PROSITE" id="PS50082">
    <property type="entry name" value="WD_REPEATS_2"/>
    <property type="match status" value="5"/>
</dbReference>
<dbReference type="InterPro" id="IPR036322">
    <property type="entry name" value="WD40_repeat_dom_sf"/>
</dbReference>
<feature type="repeat" description="WD" evidence="8">
    <location>
        <begin position="343"/>
        <end position="384"/>
    </location>
</feature>
<dbReference type="GO" id="GO:0005634">
    <property type="term" value="C:nucleus"/>
    <property type="evidence" value="ECO:0007669"/>
    <property type="project" value="UniProtKB-SubCell"/>
</dbReference>
<organism evidence="10 11">
    <name type="scientific">Mycoemilia scoparia</name>
    <dbReference type="NCBI Taxonomy" id="417184"/>
    <lineage>
        <taxon>Eukaryota</taxon>
        <taxon>Fungi</taxon>
        <taxon>Fungi incertae sedis</taxon>
        <taxon>Zoopagomycota</taxon>
        <taxon>Kickxellomycotina</taxon>
        <taxon>Kickxellomycetes</taxon>
        <taxon>Kickxellales</taxon>
        <taxon>Kickxellaceae</taxon>
        <taxon>Mycoemilia</taxon>
    </lineage>
</organism>
<evidence type="ECO:0000256" key="2">
    <source>
        <dbReference type="ARBA" id="ARBA00022574"/>
    </source>
</evidence>
<keyword evidence="4" id="KW-0677">Repeat</keyword>
<keyword evidence="3" id="KW-0507">mRNA processing</keyword>
<dbReference type="SMART" id="SM00667">
    <property type="entry name" value="LisH"/>
    <property type="match status" value="1"/>
</dbReference>
<name>A0A9W8A4C2_9FUNG</name>
<dbReference type="PROSITE" id="PS50294">
    <property type="entry name" value="WD_REPEATS_REGION"/>
    <property type="match status" value="3"/>
</dbReference>
<dbReference type="PROSITE" id="PS50896">
    <property type="entry name" value="LISH"/>
    <property type="match status" value="1"/>
</dbReference>
<dbReference type="Gene3D" id="2.130.10.10">
    <property type="entry name" value="YVTN repeat-like/Quinoprotein amine dehydrogenase"/>
    <property type="match status" value="1"/>
</dbReference>
<evidence type="ECO:0000313" key="11">
    <source>
        <dbReference type="Proteomes" id="UP001150538"/>
    </source>
</evidence>
<evidence type="ECO:0000256" key="3">
    <source>
        <dbReference type="ARBA" id="ARBA00022664"/>
    </source>
</evidence>